<dbReference type="InterPro" id="IPR001709">
    <property type="entry name" value="Flavoprot_Pyr_Nucl_cyt_Rdtase"/>
</dbReference>
<feature type="binding site" evidence="12">
    <location>
        <begin position="527"/>
        <end position="531"/>
    </location>
    <ligand>
        <name>NADP(+)</name>
        <dbReference type="ChEBI" id="CHEBI:58349"/>
    </ligand>
</feature>
<dbReference type="PANTHER" id="PTHR19384:SF128">
    <property type="entry name" value="NADPH OXIDOREDUCTASE A"/>
    <property type="match status" value="1"/>
</dbReference>
<evidence type="ECO:0000256" key="6">
    <source>
        <dbReference type="ARBA" id="ARBA00022827"/>
    </source>
</evidence>
<dbReference type="PRINTS" id="PR00371">
    <property type="entry name" value="FPNCR"/>
</dbReference>
<dbReference type="Proteomes" id="UP001152422">
    <property type="component" value="Unassembled WGS sequence"/>
</dbReference>
<organism evidence="15 16">
    <name type="scientific">Staphylococcus equorum</name>
    <dbReference type="NCBI Taxonomy" id="246432"/>
    <lineage>
        <taxon>Bacteria</taxon>
        <taxon>Bacillati</taxon>
        <taxon>Bacillota</taxon>
        <taxon>Bacilli</taxon>
        <taxon>Bacillales</taxon>
        <taxon>Staphylococcaceae</taxon>
        <taxon>Staphylococcus</taxon>
    </lineage>
</organism>
<dbReference type="InterPro" id="IPR001094">
    <property type="entry name" value="Flavdoxin-like"/>
</dbReference>
<feature type="binding site" evidence="12">
    <location>
        <begin position="152"/>
        <end position="161"/>
    </location>
    <ligand>
        <name>FMN</name>
        <dbReference type="ChEBI" id="CHEBI:58210"/>
    </ligand>
</feature>
<dbReference type="Gene3D" id="3.40.50.360">
    <property type="match status" value="1"/>
</dbReference>
<evidence type="ECO:0000259" key="13">
    <source>
        <dbReference type="PROSITE" id="PS50902"/>
    </source>
</evidence>
<evidence type="ECO:0000313" key="15">
    <source>
        <dbReference type="EMBL" id="MDG0846024.1"/>
    </source>
</evidence>
<comment type="caution">
    <text evidence="15">The sequence shown here is derived from an EMBL/GenBank/DDBJ whole genome shotgun (WGS) entry which is preliminary data.</text>
</comment>
<dbReference type="InterPro" id="IPR017938">
    <property type="entry name" value="Riboflavin_synthase-like_b-brl"/>
</dbReference>
<keyword evidence="3" id="KW-0028">Amino-acid biosynthesis</keyword>
<reference evidence="15" key="1">
    <citation type="submission" date="2022-05" db="EMBL/GenBank/DDBJ databases">
        <title>Comparative genomics of Staphylococcus equorum isolates.</title>
        <authorList>
            <person name="Luelf R.H."/>
        </authorList>
    </citation>
    <scope>NUCLEOTIDE SEQUENCE</scope>
    <source>
        <strain evidence="15">TMW 2.2497</strain>
    </source>
</reference>
<evidence type="ECO:0000256" key="7">
    <source>
        <dbReference type="ARBA" id="ARBA00022857"/>
    </source>
</evidence>
<keyword evidence="8" id="KW-0249">Electron transport</keyword>
<feature type="binding site" evidence="12">
    <location>
        <begin position="421"/>
        <end position="424"/>
    </location>
    <ligand>
        <name>FAD</name>
        <dbReference type="ChEBI" id="CHEBI:57692"/>
    </ligand>
</feature>
<comment type="cofactor">
    <cofactor evidence="12">
        <name>FAD</name>
        <dbReference type="ChEBI" id="CHEBI:57692"/>
    </cofactor>
    <text evidence="12">Binds 1 FAD per subunit.</text>
</comment>
<keyword evidence="7 12" id="KW-0521">NADP</keyword>
<evidence type="ECO:0000256" key="3">
    <source>
        <dbReference type="ARBA" id="ARBA00022605"/>
    </source>
</evidence>
<dbReference type="PRINTS" id="PR00369">
    <property type="entry name" value="FLAVODOXIN"/>
</dbReference>
<dbReference type="Pfam" id="PF00175">
    <property type="entry name" value="NAD_binding_1"/>
    <property type="match status" value="1"/>
</dbReference>
<feature type="binding site" evidence="12">
    <location>
        <begin position="116"/>
        <end position="119"/>
    </location>
    <ligand>
        <name>FMN</name>
        <dbReference type="ChEBI" id="CHEBI:58210"/>
    </ligand>
</feature>
<dbReference type="GO" id="GO:0005829">
    <property type="term" value="C:cytosol"/>
    <property type="evidence" value="ECO:0007669"/>
    <property type="project" value="TreeGrafter"/>
</dbReference>
<dbReference type="InterPro" id="IPR003097">
    <property type="entry name" value="CysJ-like_FAD-binding"/>
</dbReference>
<dbReference type="Gene3D" id="2.40.30.10">
    <property type="entry name" value="Translation factors"/>
    <property type="match status" value="1"/>
</dbReference>
<dbReference type="RefSeq" id="WP_277583156.1">
    <property type="nucleotide sequence ID" value="NZ_JAMBPY010000003.1"/>
</dbReference>
<dbReference type="InterPro" id="IPR008254">
    <property type="entry name" value="Flavodoxin/NO_synth"/>
</dbReference>
<dbReference type="GO" id="GO:0010181">
    <property type="term" value="F:FMN binding"/>
    <property type="evidence" value="ECO:0007669"/>
    <property type="project" value="InterPro"/>
</dbReference>
<dbReference type="NCBIfam" id="TIGR01931">
    <property type="entry name" value="cysJ"/>
    <property type="match status" value="1"/>
</dbReference>
<dbReference type="GO" id="GO:0016651">
    <property type="term" value="F:oxidoreductase activity, acting on NAD(P)H"/>
    <property type="evidence" value="ECO:0007669"/>
    <property type="project" value="UniProtKB-ARBA"/>
</dbReference>
<keyword evidence="10" id="KW-0198">Cysteine biosynthesis</keyword>
<accession>A0A9X4L8Z4</accession>
<dbReference type="Pfam" id="PF00258">
    <property type="entry name" value="Flavodoxin_1"/>
    <property type="match status" value="1"/>
</dbReference>
<dbReference type="GO" id="GO:0004783">
    <property type="term" value="F:sulfite reductase (NADPH) activity"/>
    <property type="evidence" value="ECO:0007669"/>
    <property type="project" value="UniProtKB-EC"/>
</dbReference>
<evidence type="ECO:0000256" key="10">
    <source>
        <dbReference type="ARBA" id="ARBA00023192"/>
    </source>
</evidence>
<keyword evidence="5 12" id="KW-0288">FMN</keyword>
<dbReference type="EMBL" id="JAMBQA010000003">
    <property type="protein sequence ID" value="MDG0846024.1"/>
    <property type="molecule type" value="Genomic_DNA"/>
</dbReference>
<feature type="domain" description="FAD-binding FR-type" evidence="14">
    <location>
        <begin position="233"/>
        <end position="452"/>
    </location>
</feature>
<keyword evidence="16" id="KW-1185">Reference proteome</keyword>
<dbReference type="GO" id="GO:0050660">
    <property type="term" value="F:flavin adenine dinucleotide binding"/>
    <property type="evidence" value="ECO:0007669"/>
    <property type="project" value="InterPro"/>
</dbReference>
<gene>
    <name evidence="15" type="ORF">M4L89_07270</name>
</gene>
<dbReference type="Pfam" id="PF00667">
    <property type="entry name" value="FAD_binding_1"/>
    <property type="match status" value="1"/>
</dbReference>
<dbReference type="InterPro" id="IPR039261">
    <property type="entry name" value="FNR_nucleotide-bd"/>
</dbReference>
<feature type="binding site" evidence="12">
    <location>
        <position position="601"/>
    </location>
    <ligand>
        <name>FAD</name>
        <dbReference type="ChEBI" id="CHEBI:57692"/>
    </ligand>
</feature>
<dbReference type="PANTHER" id="PTHR19384">
    <property type="entry name" value="NITRIC OXIDE SYNTHASE-RELATED"/>
    <property type="match status" value="1"/>
</dbReference>
<dbReference type="InterPro" id="IPR023173">
    <property type="entry name" value="NADPH_Cyt_P450_Rdtase_alpha"/>
</dbReference>
<dbReference type="InterPro" id="IPR029039">
    <property type="entry name" value="Flavoprotein-like_sf"/>
</dbReference>
<dbReference type="GO" id="GO:0019344">
    <property type="term" value="P:cysteine biosynthetic process"/>
    <property type="evidence" value="ECO:0007669"/>
    <property type="project" value="UniProtKB-KW"/>
</dbReference>
<keyword evidence="6 12" id="KW-0274">FAD</keyword>
<evidence type="ECO:0000256" key="2">
    <source>
        <dbReference type="ARBA" id="ARBA00022448"/>
    </source>
</evidence>
<name>A0A9X4L8Z4_9STAP</name>
<feature type="binding site" evidence="12">
    <location>
        <begin position="521"/>
        <end position="522"/>
    </location>
    <ligand>
        <name>NADP(+)</name>
        <dbReference type="ChEBI" id="CHEBI:58349"/>
    </ligand>
</feature>
<dbReference type="PROSITE" id="PS51384">
    <property type="entry name" value="FAD_FR"/>
    <property type="match status" value="1"/>
</dbReference>
<feature type="domain" description="Flavodoxin-like" evidence="13">
    <location>
        <begin position="63"/>
        <end position="201"/>
    </location>
</feature>
<evidence type="ECO:0000256" key="9">
    <source>
        <dbReference type="ARBA" id="ARBA00023002"/>
    </source>
</evidence>
<sequence>MQLNETNTPFNKEQLALINQLLPTLSSSQQQWLGSYLVNPETQDDEVTPSNATDNSVAEPLEVHVLFGTETGNAEEVADQFEAKLKEHNLNVHLSEMDDFPLDELTNIDYLFIICSTQGVGEPPINAIDFHEFMHSDKAPRLDGLNFSVLALGDESYPDFCQAGRDFDEIFGKLGGHRLAERVDCDFDFEEVAEQWIADMLELLTNVSPNTDSNDVIDDEVTIEEPHGQYSKSNPFQAEVIQNNVLTEANATREVRHLELSLEGYNESYEPGDSLVVIPENDPALVEHFIDTLGWDAETLVYVDKDEQPLTLQDALTHYFEISKITPALMKSAAELFSNPMLNANVQKNDWIQDYIYGRDVIDLIKDFTPVALQPKMLPQLLRKLPPREYSIASSNNVNPNRVQITVRVVKYEAHRRERLGVCSVQLAERTQPGDHMPVYLKKNPNFKFPYEETTPVIMIGAGTGIAPYRAYLQERAHLNLKGSQWLIFGNQNYNTDFLYQSDLEGWLSDGVLSKLDLAFSRDTETKIYVQHRIEDNSAEFYKWITEGATIYLCGNKDEMASGVHQALVNVLIKHGNYSQDSAEDYLRDLIKNQRYQRDVY</sequence>
<keyword evidence="4" id="KW-0285">Flavoprotein</keyword>
<evidence type="ECO:0000256" key="8">
    <source>
        <dbReference type="ARBA" id="ARBA00022982"/>
    </source>
</evidence>
<dbReference type="EC" id="1.8.1.2" evidence="1"/>
<evidence type="ECO:0000256" key="4">
    <source>
        <dbReference type="ARBA" id="ARBA00022630"/>
    </source>
</evidence>
<feature type="binding site" evidence="12">
    <location>
        <begin position="388"/>
        <end position="391"/>
    </location>
    <ligand>
        <name>FAD</name>
        <dbReference type="ChEBI" id="CHEBI:57692"/>
    </ligand>
</feature>
<evidence type="ECO:0000256" key="12">
    <source>
        <dbReference type="PIRSR" id="PIRSR000207-1"/>
    </source>
</evidence>
<keyword evidence="9 15" id="KW-0560">Oxidoreductase</keyword>
<dbReference type="SUPFAM" id="SSF52218">
    <property type="entry name" value="Flavoproteins"/>
    <property type="match status" value="1"/>
</dbReference>
<evidence type="ECO:0000313" key="16">
    <source>
        <dbReference type="Proteomes" id="UP001152422"/>
    </source>
</evidence>
<dbReference type="SUPFAM" id="SSF52343">
    <property type="entry name" value="Ferredoxin reductase-like, C-terminal NADP-linked domain"/>
    <property type="match status" value="1"/>
</dbReference>
<dbReference type="Gene3D" id="3.40.50.80">
    <property type="entry name" value="Nucleotide-binding domain of ferredoxin-NADP reductase (FNR) module"/>
    <property type="match status" value="1"/>
</dbReference>
<dbReference type="InterPro" id="IPR017927">
    <property type="entry name" value="FAD-bd_FR_type"/>
</dbReference>
<evidence type="ECO:0000256" key="5">
    <source>
        <dbReference type="ARBA" id="ARBA00022643"/>
    </source>
</evidence>
<dbReference type="SUPFAM" id="SSF63380">
    <property type="entry name" value="Riboflavin synthase domain-like"/>
    <property type="match status" value="1"/>
</dbReference>
<dbReference type="PIRSF" id="PIRSF000207">
    <property type="entry name" value="SiR-FP_CysJ"/>
    <property type="match status" value="1"/>
</dbReference>
<dbReference type="CDD" id="cd06199">
    <property type="entry name" value="SiR"/>
    <property type="match status" value="1"/>
</dbReference>
<comment type="cofactor">
    <cofactor evidence="12">
        <name>FMN</name>
        <dbReference type="ChEBI" id="CHEBI:58210"/>
    </cofactor>
    <text evidence="12">Binds 1 FMN per subunit.</text>
</comment>
<dbReference type="InterPro" id="IPR010199">
    <property type="entry name" value="CysJ"/>
</dbReference>
<feature type="binding site" evidence="12">
    <location>
        <position position="412"/>
    </location>
    <ligand>
        <name>FAD</name>
        <dbReference type="ChEBI" id="CHEBI:57692"/>
    </ligand>
</feature>
<evidence type="ECO:0000256" key="1">
    <source>
        <dbReference type="ARBA" id="ARBA00012604"/>
    </source>
</evidence>
<evidence type="ECO:0000259" key="14">
    <source>
        <dbReference type="PROSITE" id="PS51384"/>
    </source>
</evidence>
<keyword evidence="2" id="KW-0813">Transport</keyword>
<evidence type="ECO:0000256" key="11">
    <source>
        <dbReference type="ARBA" id="ARBA00052219"/>
    </source>
</evidence>
<comment type="catalytic activity">
    <reaction evidence="11">
        <text>hydrogen sulfide + 3 NADP(+) + 3 H2O = sulfite + 3 NADPH + 4 H(+)</text>
        <dbReference type="Rhea" id="RHEA:13801"/>
        <dbReference type="ChEBI" id="CHEBI:15377"/>
        <dbReference type="ChEBI" id="CHEBI:15378"/>
        <dbReference type="ChEBI" id="CHEBI:17359"/>
        <dbReference type="ChEBI" id="CHEBI:29919"/>
        <dbReference type="ChEBI" id="CHEBI:57783"/>
        <dbReference type="ChEBI" id="CHEBI:58349"/>
        <dbReference type="EC" id="1.8.1.2"/>
    </reaction>
</comment>
<dbReference type="InterPro" id="IPR001433">
    <property type="entry name" value="OxRdtase_FAD/NAD-bd"/>
</dbReference>
<dbReference type="PROSITE" id="PS50902">
    <property type="entry name" value="FLAVODOXIN_LIKE"/>
    <property type="match status" value="1"/>
</dbReference>
<protein>
    <recommendedName>
        <fullName evidence="1">assimilatory sulfite reductase (NADPH)</fullName>
        <ecNumber evidence="1">1.8.1.2</ecNumber>
    </recommendedName>
</protein>
<dbReference type="AlphaFoldDB" id="A0A9X4L8Z4"/>
<proteinExistence type="predicted"/>
<dbReference type="Gene3D" id="1.20.990.10">
    <property type="entry name" value="NADPH-cytochrome p450 Reductase, Chain A, domain 3"/>
    <property type="match status" value="1"/>
</dbReference>
<dbReference type="FunFam" id="3.40.50.80:FF:000001">
    <property type="entry name" value="NADPH--cytochrome P450 reductase 1"/>
    <property type="match status" value="1"/>
</dbReference>